<dbReference type="InterPro" id="IPR036179">
    <property type="entry name" value="Ig-like_dom_sf"/>
</dbReference>
<name>A0A1Y3BB71_EURMA</name>
<feature type="domain" description="Ig-like" evidence="1">
    <location>
        <begin position="7"/>
        <end position="132"/>
    </location>
</feature>
<accession>A0A1Y3BB71</accession>
<evidence type="ECO:0000259" key="1">
    <source>
        <dbReference type="PROSITE" id="PS50835"/>
    </source>
</evidence>
<comment type="caution">
    <text evidence="2">The sequence shown here is derived from an EMBL/GenBank/DDBJ whole genome shotgun (WGS) entry which is preliminary data.</text>
</comment>
<protein>
    <recommendedName>
        <fullName evidence="1">Ig-like domain-containing protein</fullName>
    </recommendedName>
</protein>
<dbReference type="PANTHER" id="PTHR23278">
    <property type="entry name" value="SIDESTEP PROTEIN"/>
    <property type="match status" value="1"/>
</dbReference>
<organism evidence="2 3">
    <name type="scientific">Euroglyphus maynei</name>
    <name type="common">Mayne's house dust mite</name>
    <dbReference type="NCBI Taxonomy" id="6958"/>
    <lineage>
        <taxon>Eukaryota</taxon>
        <taxon>Metazoa</taxon>
        <taxon>Ecdysozoa</taxon>
        <taxon>Arthropoda</taxon>
        <taxon>Chelicerata</taxon>
        <taxon>Arachnida</taxon>
        <taxon>Acari</taxon>
        <taxon>Acariformes</taxon>
        <taxon>Sarcoptiformes</taxon>
        <taxon>Astigmata</taxon>
        <taxon>Psoroptidia</taxon>
        <taxon>Analgoidea</taxon>
        <taxon>Pyroglyphidae</taxon>
        <taxon>Pyroglyphinae</taxon>
        <taxon>Euroglyphus</taxon>
    </lineage>
</organism>
<feature type="non-terminal residue" evidence="2">
    <location>
        <position position="132"/>
    </location>
</feature>
<dbReference type="OrthoDB" id="10055806at2759"/>
<dbReference type="PROSITE" id="PS50835">
    <property type="entry name" value="IG_LIKE"/>
    <property type="match status" value="1"/>
</dbReference>
<dbReference type="Proteomes" id="UP000194236">
    <property type="component" value="Unassembled WGS sequence"/>
</dbReference>
<evidence type="ECO:0000313" key="3">
    <source>
        <dbReference type="Proteomes" id="UP000194236"/>
    </source>
</evidence>
<dbReference type="PANTHER" id="PTHR23278:SF19">
    <property type="entry name" value="OBSCURIN"/>
    <property type="match status" value="1"/>
</dbReference>
<dbReference type="InterPro" id="IPR007110">
    <property type="entry name" value="Ig-like_dom"/>
</dbReference>
<proteinExistence type="predicted"/>
<keyword evidence="3" id="KW-1185">Reference proteome</keyword>
<dbReference type="InterPro" id="IPR013783">
    <property type="entry name" value="Ig-like_fold"/>
</dbReference>
<dbReference type="Gene3D" id="2.60.40.10">
    <property type="entry name" value="Immunoglobulins"/>
    <property type="match status" value="1"/>
</dbReference>
<evidence type="ECO:0000313" key="2">
    <source>
        <dbReference type="EMBL" id="OTF78122.1"/>
    </source>
</evidence>
<dbReference type="SUPFAM" id="SSF48726">
    <property type="entry name" value="Immunoglobulin"/>
    <property type="match status" value="1"/>
</dbReference>
<reference evidence="2 3" key="1">
    <citation type="submission" date="2017-03" db="EMBL/GenBank/DDBJ databases">
        <title>Genome Survey of Euroglyphus maynei.</title>
        <authorList>
            <person name="Arlian L.G."/>
            <person name="Morgan M.S."/>
            <person name="Rider S.D."/>
        </authorList>
    </citation>
    <scope>NUCLEOTIDE SEQUENCE [LARGE SCALE GENOMIC DNA]</scope>
    <source>
        <strain evidence="2">Arlian Lab</strain>
        <tissue evidence="2">Whole body</tissue>
    </source>
</reference>
<dbReference type="AlphaFoldDB" id="A0A1Y3BB71"/>
<gene>
    <name evidence="2" type="ORF">BLA29_013211</name>
</gene>
<sequence>MLPLIDPQLENEPITHVIGWEGTKTILPCNVSLSLIRNGRFHNDSIDLILWFRGQEQRALYSIDARRTSTMQRAKHFTGDEMLGSRAYIDLSTRPSSLIIDSVKRMFDDAGEYRCRVDFRRSPSEHRSILLD</sequence>
<dbReference type="EMBL" id="MUJZ01029409">
    <property type="protein sequence ID" value="OTF78122.1"/>
    <property type="molecule type" value="Genomic_DNA"/>
</dbReference>